<protein>
    <submittedName>
        <fullName evidence="1">Uncharacterized protein</fullName>
    </submittedName>
</protein>
<dbReference type="Gramene" id="rna36305">
    <property type="protein sequence ID" value="RHN51785.1"/>
    <property type="gene ID" value="gene36305"/>
</dbReference>
<dbReference type="EMBL" id="PSQE01000006">
    <property type="protein sequence ID" value="RHN51785.1"/>
    <property type="molecule type" value="Genomic_DNA"/>
</dbReference>
<gene>
    <name evidence="1" type="ORF">MtrunA17_Chr6g0472771</name>
</gene>
<name>A0A396HKJ4_MEDTR</name>
<dbReference type="AlphaFoldDB" id="A0A396HKJ4"/>
<evidence type="ECO:0000313" key="1">
    <source>
        <dbReference type="EMBL" id="RHN51785.1"/>
    </source>
</evidence>
<reference evidence="1" key="1">
    <citation type="journal article" date="2018" name="Nat. Plants">
        <title>Whole-genome landscape of Medicago truncatula symbiotic genes.</title>
        <authorList>
            <person name="Pecrix Y."/>
            <person name="Gamas P."/>
            <person name="Carrere S."/>
        </authorList>
    </citation>
    <scope>NUCLEOTIDE SEQUENCE</scope>
    <source>
        <tissue evidence="1">Leaves</tissue>
    </source>
</reference>
<sequence>MGSLNMCLDVLDAKLYVNLFGFVFGKMNVLKMTLVAKMRFWPICLQV</sequence>
<comment type="caution">
    <text evidence="1">The sequence shown here is derived from an EMBL/GenBank/DDBJ whole genome shotgun (WGS) entry which is preliminary data.</text>
</comment>
<dbReference type="Proteomes" id="UP000265566">
    <property type="component" value="Chromosome 6"/>
</dbReference>
<proteinExistence type="predicted"/>
<accession>A0A396HKJ4</accession>
<organism evidence="1">
    <name type="scientific">Medicago truncatula</name>
    <name type="common">Barrel medic</name>
    <name type="synonym">Medicago tribuloides</name>
    <dbReference type="NCBI Taxonomy" id="3880"/>
    <lineage>
        <taxon>Eukaryota</taxon>
        <taxon>Viridiplantae</taxon>
        <taxon>Streptophyta</taxon>
        <taxon>Embryophyta</taxon>
        <taxon>Tracheophyta</taxon>
        <taxon>Spermatophyta</taxon>
        <taxon>Magnoliopsida</taxon>
        <taxon>eudicotyledons</taxon>
        <taxon>Gunneridae</taxon>
        <taxon>Pentapetalae</taxon>
        <taxon>rosids</taxon>
        <taxon>fabids</taxon>
        <taxon>Fabales</taxon>
        <taxon>Fabaceae</taxon>
        <taxon>Papilionoideae</taxon>
        <taxon>50 kb inversion clade</taxon>
        <taxon>NPAAA clade</taxon>
        <taxon>Hologalegina</taxon>
        <taxon>IRL clade</taxon>
        <taxon>Trifolieae</taxon>
        <taxon>Medicago</taxon>
    </lineage>
</organism>